<name>A0ABT8LHI0_9BACT</name>
<dbReference type="EMBL" id="JAUJEB010000014">
    <property type="protein sequence ID" value="MDN5217257.1"/>
    <property type="molecule type" value="Genomic_DNA"/>
</dbReference>
<keyword evidence="2" id="KW-1185">Reference proteome</keyword>
<dbReference type="RefSeq" id="WP_346762594.1">
    <property type="nucleotide sequence ID" value="NZ_JAUJEB010000014.1"/>
</dbReference>
<evidence type="ECO:0000313" key="1">
    <source>
        <dbReference type="EMBL" id="MDN5217257.1"/>
    </source>
</evidence>
<dbReference type="Gene3D" id="2.120.10.30">
    <property type="entry name" value="TolB, C-terminal domain"/>
    <property type="match status" value="1"/>
</dbReference>
<reference evidence="1" key="1">
    <citation type="submission" date="2023-06" db="EMBL/GenBank/DDBJ databases">
        <title>Genomic of Agaribacillus aureum.</title>
        <authorList>
            <person name="Wang G."/>
        </authorList>
    </citation>
    <scope>NUCLEOTIDE SEQUENCE</scope>
    <source>
        <strain evidence="1">BMA12</strain>
    </source>
</reference>
<proteinExistence type="predicted"/>
<evidence type="ECO:0000313" key="2">
    <source>
        <dbReference type="Proteomes" id="UP001172083"/>
    </source>
</evidence>
<organism evidence="1 2">
    <name type="scientific">Agaribacillus aureus</name>
    <dbReference type="NCBI Taxonomy" id="3051825"/>
    <lineage>
        <taxon>Bacteria</taxon>
        <taxon>Pseudomonadati</taxon>
        <taxon>Bacteroidota</taxon>
        <taxon>Cytophagia</taxon>
        <taxon>Cytophagales</taxon>
        <taxon>Splendidivirgaceae</taxon>
        <taxon>Agaribacillus</taxon>
    </lineage>
</organism>
<accession>A0ABT8LHI0</accession>
<gene>
    <name evidence="1" type="ORF">QQ020_34610</name>
</gene>
<sequence length="547" mass="61646">MKVFNTVFIIVLFCCQPVLMAQQHNVEKEKRKLAQAETMYANMDYRKAIELYKQVKVTDKEQFVKLRIASSYKNVGDLQSAEEWYRKASSKQLPVEDQYAYAEVLMSNGKHDEASEWYRLHAQHAPDDSRSKSKLAAIANLSSYYEKKDSYEVQLLNINSSYSEFGVSFLEDGIVFASTREEVAPKKRYNRTNSAYLDLYQSKYDEDGNLGAITKLGKNVNTKYHEGPAVIYAGGNKMIFTRNNADAKVKEKDHKLVSFQLFETQKDKKGDWDKPRLLSFGEEKYSVGHAAVSQNGKLLYFSSNRPGGIGGTDLYVSENLNGGWGTPKNLGDEINTEGNEMFPFISGDSLLYFSSDGKGGLGGLDIYRTSLTSQQSVENLGAPINSEKDDFAFVLHKEGNWGYFSSNRPGGIGDDDLYYFSIKAPQPKLPPEPEVIPNDTIIAEKPEPTKVYVVQILALLNPVTVHKSFLQDLEGVVKHDGKDGFHRYTYGEYEGLEEALESLEKIIDKGYSDAFLRRIERYSELSKGPGKSVDELYISEAKKNAVF</sequence>
<dbReference type="SUPFAM" id="SSF81901">
    <property type="entry name" value="HCP-like"/>
    <property type="match status" value="1"/>
</dbReference>
<dbReference type="InterPro" id="IPR011659">
    <property type="entry name" value="WD40"/>
</dbReference>
<comment type="caution">
    <text evidence="1">The sequence shown here is derived from an EMBL/GenBank/DDBJ whole genome shotgun (WGS) entry which is preliminary data.</text>
</comment>
<dbReference type="Pfam" id="PF07676">
    <property type="entry name" value="PD40"/>
    <property type="match status" value="3"/>
</dbReference>
<dbReference type="SUPFAM" id="SSF82171">
    <property type="entry name" value="DPP6 N-terminal domain-like"/>
    <property type="match status" value="1"/>
</dbReference>
<dbReference type="Gene3D" id="1.25.40.10">
    <property type="entry name" value="Tetratricopeptide repeat domain"/>
    <property type="match status" value="1"/>
</dbReference>
<dbReference type="Proteomes" id="UP001172083">
    <property type="component" value="Unassembled WGS sequence"/>
</dbReference>
<dbReference type="InterPro" id="IPR011042">
    <property type="entry name" value="6-blade_b-propeller_TolB-like"/>
</dbReference>
<dbReference type="InterPro" id="IPR011990">
    <property type="entry name" value="TPR-like_helical_dom_sf"/>
</dbReference>
<protein>
    <submittedName>
        <fullName evidence="1">Tetratricopeptide repeat protein</fullName>
    </submittedName>
</protein>